<proteinExistence type="predicted"/>
<organism evidence="1">
    <name type="scientific">Solanum chacoense</name>
    <name type="common">Chaco potato</name>
    <dbReference type="NCBI Taxonomy" id="4108"/>
    <lineage>
        <taxon>Eukaryota</taxon>
        <taxon>Viridiplantae</taxon>
        <taxon>Streptophyta</taxon>
        <taxon>Embryophyta</taxon>
        <taxon>Tracheophyta</taxon>
        <taxon>Spermatophyta</taxon>
        <taxon>Magnoliopsida</taxon>
        <taxon>eudicotyledons</taxon>
        <taxon>Gunneridae</taxon>
        <taxon>Pentapetalae</taxon>
        <taxon>asterids</taxon>
        <taxon>lamiids</taxon>
        <taxon>Solanales</taxon>
        <taxon>Solanaceae</taxon>
        <taxon>Solanoideae</taxon>
        <taxon>Solaneae</taxon>
        <taxon>Solanum</taxon>
    </lineage>
</organism>
<protein>
    <submittedName>
        <fullName evidence="1">Putative ovule protein</fullName>
    </submittedName>
</protein>
<evidence type="ECO:0000313" key="1">
    <source>
        <dbReference type="EMBL" id="JAP28522.1"/>
    </source>
</evidence>
<dbReference type="EMBL" id="GEDG01010041">
    <property type="protein sequence ID" value="JAP28522.1"/>
    <property type="molecule type" value="Transcribed_RNA"/>
</dbReference>
<reference evidence="1" key="1">
    <citation type="submission" date="2015-12" db="EMBL/GenBank/DDBJ databases">
        <title>Gene expression during late stages of embryo sac development: a critical building block for successful pollen-pistil interactions.</title>
        <authorList>
            <person name="Liu Y."/>
            <person name="Joly V."/>
            <person name="Sabar M."/>
            <person name="Matton D.P."/>
        </authorList>
    </citation>
    <scope>NUCLEOTIDE SEQUENCE</scope>
</reference>
<name>A0A0V0I8D1_SOLCH</name>
<dbReference type="AlphaFoldDB" id="A0A0V0I8D1"/>
<sequence length="111" mass="12877">MTKLRMLCMAQFDGNSLDHSERILSNTRSLLEDDEQINLGKTGWGLLLSWINFQICTLYVSVKCYCWITLNWNLILYRTLLCLGDRTYKSFVVTFEPNIMFTALNKSGPPE</sequence>
<accession>A0A0V0I8D1</accession>